<comment type="subcellular location">
    <subcellularLocation>
        <location evidence="13">Cytoplasm</location>
    </subcellularLocation>
</comment>
<gene>
    <name evidence="13 16" type="primary">dapB</name>
    <name evidence="16" type="ORF">ACFQ44_08070</name>
</gene>
<keyword evidence="6 13" id="KW-0560">Oxidoreductase</keyword>
<comment type="caution">
    <text evidence="13">Was originally thought to be a dihydrodipicolinate reductase (DHDPR), catalyzing the conversion of dihydrodipicolinate to tetrahydrodipicolinate. However, it was shown in E.coli that the substrate of the enzymatic reaction is not dihydrodipicolinate (DHDP) but in fact (2S,4S)-4-hydroxy-2,3,4,5-tetrahydrodipicolinic acid (HTPA), the product released by the DapA-catalyzed reaction.</text>
</comment>
<reference evidence="17" key="1">
    <citation type="journal article" date="2019" name="Int. J. Syst. Evol. Microbiol.">
        <title>The Global Catalogue of Microorganisms (GCM) 10K type strain sequencing project: providing services to taxonomists for standard genome sequencing and annotation.</title>
        <authorList>
            <consortium name="The Broad Institute Genomics Platform"/>
            <consortium name="The Broad Institute Genome Sequencing Center for Infectious Disease"/>
            <person name="Wu L."/>
            <person name="Ma J."/>
        </authorList>
    </citation>
    <scope>NUCLEOTIDE SEQUENCE [LARGE SCALE GENOMIC DNA]</scope>
    <source>
        <strain evidence="17">CCM 8979</strain>
    </source>
</reference>
<dbReference type="InterPro" id="IPR000846">
    <property type="entry name" value="DapB_N"/>
</dbReference>
<keyword evidence="3 13" id="KW-0028">Amino-acid biosynthesis</keyword>
<evidence type="ECO:0000313" key="16">
    <source>
        <dbReference type="EMBL" id="MFD1455645.1"/>
    </source>
</evidence>
<feature type="domain" description="Dihydrodipicolinate reductase N-terminal" evidence="14">
    <location>
        <begin position="2"/>
        <end position="121"/>
    </location>
</feature>
<feature type="active site" description="Proton donor/acceptor" evidence="13">
    <location>
        <position position="148"/>
    </location>
</feature>
<feature type="binding site" evidence="13">
    <location>
        <begin position="158"/>
        <end position="159"/>
    </location>
    <ligand>
        <name>(S)-2,3,4,5-tetrahydrodipicolinate</name>
        <dbReference type="ChEBI" id="CHEBI:16845"/>
    </ligand>
</feature>
<evidence type="ECO:0000256" key="3">
    <source>
        <dbReference type="ARBA" id="ARBA00022605"/>
    </source>
</evidence>
<dbReference type="SUPFAM" id="SSF55347">
    <property type="entry name" value="Glyceraldehyde-3-phosphate dehydrogenase-like, C-terminal domain"/>
    <property type="match status" value="1"/>
</dbReference>
<evidence type="ECO:0000256" key="2">
    <source>
        <dbReference type="ARBA" id="ARBA00022490"/>
    </source>
</evidence>
<organism evidence="16 17">
    <name type="scientific">Levilactobacillus lanxiensis</name>
    <dbReference type="NCBI Taxonomy" id="2799568"/>
    <lineage>
        <taxon>Bacteria</taxon>
        <taxon>Bacillati</taxon>
        <taxon>Bacillota</taxon>
        <taxon>Bacilli</taxon>
        <taxon>Lactobacillales</taxon>
        <taxon>Lactobacillaceae</taxon>
        <taxon>Levilactobacillus</taxon>
    </lineage>
</organism>
<dbReference type="Pfam" id="PF05173">
    <property type="entry name" value="DapB_C"/>
    <property type="match status" value="1"/>
</dbReference>
<protein>
    <recommendedName>
        <fullName evidence="10 13">4-hydroxy-tetrahydrodipicolinate reductase</fullName>
        <shortName evidence="13">HTPA reductase</shortName>
        <ecNumber evidence="10 13">1.17.1.8</ecNumber>
    </recommendedName>
</protein>
<dbReference type="Pfam" id="PF01113">
    <property type="entry name" value="DapB_N"/>
    <property type="match status" value="1"/>
</dbReference>
<dbReference type="InterPro" id="IPR022664">
    <property type="entry name" value="DapB_N_CS"/>
</dbReference>
<evidence type="ECO:0000256" key="13">
    <source>
        <dbReference type="HAMAP-Rule" id="MF_00102"/>
    </source>
</evidence>
<dbReference type="PANTHER" id="PTHR20836:SF0">
    <property type="entry name" value="4-HYDROXY-TETRAHYDRODIPICOLINATE REDUCTASE 1, CHLOROPLASTIC-RELATED"/>
    <property type="match status" value="1"/>
</dbReference>
<feature type="binding site" evidence="13">
    <location>
        <begin position="118"/>
        <end position="121"/>
    </location>
    <ligand>
        <name>NAD(+)</name>
        <dbReference type="ChEBI" id="CHEBI:57540"/>
    </ligand>
</feature>
<evidence type="ECO:0000259" key="15">
    <source>
        <dbReference type="Pfam" id="PF05173"/>
    </source>
</evidence>
<dbReference type="GO" id="GO:0008839">
    <property type="term" value="F:4-hydroxy-tetrahydrodipicolinate reductase"/>
    <property type="evidence" value="ECO:0007669"/>
    <property type="project" value="UniProtKB-EC"/>
</dbReference>
<dbReference type="PANTHER" id="PTHR20836">
    <property type="entry name" value="DIHYDRODIPICOLINATE REDUCTASE"/>
    <property type="match status" value="1"/>
</dbReference>
<dbReference type="EC" id="1.17.1.8" evidence="10 13"/>
<evidence type="ECO:0000256" key="4">
    <source>
        <dbReference type="ARBA" id="ARBA00022857"/>
    </source>
</evidence>
<evidence type="ECO:0000313" key="17">
    <source>
        <dbReference type="Proteomes" id="UP001597189"/>
    </source>
</evidence>
<name>A0ABW4D4X7_9LACO</name>
<accession>A0ABW4D4X7</accession>
<dbReference type="InterPro" id="IPR022663">
    <property type="entry name" value="DapB_C"/>
</dbReference>
<comment type="pathway">
    <text evidence="9 13">Amino-acid biosynthesis; L-lysine biosynthesis via DAP pathway; (S)-tetrahydrodipicolinate from L-aspartate: step 4/4.</text>
</comment>
<evidence type="ECO:0000256" key="7">
    <source>
        <dbReference type="ARBA" id="ARBA00023027"/>
    </source>
</evidence>
<keyword evidence="7 13" id="KW-0520">NAD</keyword>
<dbReference type="RefSeq" id="WP_203645408.1">
    <property type="nucleotide sequence ID" value="NZ_BOLN01000005.1"/>
</dbReference>
<feature type="binding site" evidence="13">
    <location>
        <begin position="92"/>
        <end position="94"/>
    </location>
    <ligand>
        <name>NAD(+)</name>
        <dbReference type="ChEBI" id="CHEBI:57540"/>
    </ligand>
</feature>
<dbReference type="SUPFAM" id="SSF51735">
    <property type="entry name" value="NAD(P)-binding Rossmann-fold domains"/>
    <property type="match status" value="1"/>
</dbReference>
<dbReference type="PIRSF" id="PIRSF000161">
    <property type="entry name" value="DHPR"/>
    <property type="match status" value="1"/>
</dbReference>
<keyword evidence="2 13" id="KW-0963">Cytoplasm</keyword>
<dbReference type="InterPro" id="IPR023940">
    <property type="entry name" value="DHDPR_bac"/>
</dbReference>
<evidence type="ECO:0000256" key="9">
    <source>
        <dbReference type="ARBA" id="ARBA00037922"/>
    </source>
</evidence>
<feature type="binding site" evidence="13">
    <location>
        <begin position="8"/>
        <end position="13"/>
    </location>
    <ligand>
        <name>NAD(+)</name>
        <dbReference type="ChEBI" id="CHEBI:57540"/>
    </ligand>
</feature>
<evidence type="ECO:0000259" key="14">
    <source>
        <dbReference type="Pfam" id="PF01113"/>
    </source>
</evidence>
<evidence type="ECO:0000256" key="8">
    <source>
        <dbReference type="ARBA" id="ARBA00023154"/>
    </source>
</evidence>
<feature type="active site" description="Proton donor" evidence="13">
    <location>
        <position position="152"/>
    </location>
</feature>
<evidence type="ECO:0000256" key="10">
    <source>
        <dbReference type="ARBA" id="ARBA00038983"/>
    </source>
</evidence>
<dbReference type="InterPro" id="IPR036291">
    <property type="entry name" value="NAD(P)-bd_dom_sf"/>
</dbReference>
<dbReference type="Gene3D" id="3.30.360.10">
    <property type="entry name" value="Dihydrodipicolinate Reductase, domain 2"/>
    <property type="match status" value="1"/>
</dbReference>
<evidence type="ECO:0000256" key="6">
    <source>
        <dbReference type="ARBA" id="ARBA00023002"/>
    </source>
</evidence>
<proteinExistence type="inferred from homology"/>
<dbReference type="HAMAP" id="MF_00102">
    <property type="entry name" value="DapB"/>
    <property type="match status" value="1"/>
</dbReference>
<feature type="binding site" evidence="13">
    <location>
        <position position="149"/>
    </location>
    <ligand>
        <name>(S)-2,3,4,5-tetrahydrodipicolinate</name>
        <dbReference type="ChEBI" id="CHEBI:16845"/>
    </ligand>
</feature>
<dbReference type="PROSITE" id="PS01298">
    <property type="entry name" value="DAPB"/>
    <property type="match status" value="1"/>
</dbReference>
<evidence type="ECO:0000256" key="1">
    <source>
        <dbReference type="ARBA" id="ARBA00006642"/>
    </source>
</evidence>
<feature type="domain" description="Dihydrodipicolinate reductase C-terminal" evidence="15">
    <location>
        <begin position="125"/>
        <end position="257"/>
    </location>
</feature>
<dbReference type="EMBL" id="JBHTOD010000005">
    <property type="protein sequence ID" value="MFD1455645.1"/>
    <property type="molecule type" value="Genomic_DNA"/>
</dbReference>
<evidence type="ECO:0000256" key="5">
    <source>
        <dbReference type="ARBA" id="ARBA00022915"/>
    </source>
</evidence>
<dbReference type="Gene3D" id="3.40.50.720">
    <property type="entry name" value="NAD(P)-binding Rossmann-like Domain"/>
    <property type="match status" value="1"/>
</dbReference>
<keyword evidence="8 13" id="KW-0457">Lysine biosynthesis</keyword>
<keyword evidence="5 13" id="KW-0220">Diaminopimelate biosynthesis</keyword>
<evidence type="ECO:0000256" key="12">
    <source>
        <dbReference type="ARBA" id="ARBA00049396"/>
    </source>
</evidence>
<dbReference type="NCBIfam" id="TIGR00036">
    <property type="entry name" value="dapB"/>
    <property type="match status" value="1"/>
</dbReference>
<keyword evidence="17" id="KW-1185">Reference proteome</keyword>
<keyword evidence="4 13" id="KW-0521">NADP</keyword>
<dbReference type="CDD" id="cd02274">
    <property type="entry name" value="DHDPR_N"/>
    <property type="match status" value="1"/>
</dbReference>
<evidence type="ECO:0000256" key="11">
    <source>
        <dbReference type="ARBA" id="ARBA00049080"/>
    </source>
</evidence>
<comment type="catalytic activity">
    <reaction evidence="12 13">
        <text>(S)-2,3,4,5-tetrahydrodipicolinate + NAD(+) + H2O = (2S,4S)-4-hydroxy-2,3,4,5-tetrahydrodipicolinate + NADH + H(+)</text>
        <dbReference type="Rhea" id="RHEA:35323"/>
        <dbReference type="ChEBI" id="CHEBI:15377"/>
        <dbReference type="ChEBI" id="CHEBI:15378"/>
        <dbReference type="ChEBI" id="CHEBI:16845"/>
        <dbReference type="ChEBI" id="CHEBI:57540"/>
        <dbReference type="ChEBI" id="CHEBI:57945"/>
        <dbReference type="ChEBI" id="CHEBI:67139"/>
        <dbReference type="EC" id="1.17.1.8"/>
    </reaction>
</comment>
<comment type="subunit">
    <text evidence="13">Homotetramer.</text>
</comment>
<comment type="catalytic activity">
    <reaction evidence="11 13">
        <text>(S)-2,3,4,5-tetrahydrodipicolinate + NADP(+) + H2O = (2S,4S)-4-hydroxy-2,3,4,5-tetrahydrodipicolinate + NADPH + H(+)</text>
        <dbReference type="Rhea" id="RHEA:35331"/>
        <dbReference type="ChEBI" id="CHEBI:15377"/>
        <dbReference type="ChEBI" id="CHEBI:15378"/>
        <dbReference type="ChEBI" id="CHEBI:16845"/>
        <dbReference type="ChEBI" id="CHEBI:57783"/>
        <dbReference type="ChEBI" id="CHEBI:58349"/>
        <dbReference type="ChEBI" id="CHEBI:67139"/>
        <dbReference type="EC" id="1.17.1.8"/>
    </reaction>
</comment>
<comment type="similarity">
    <text evidence="1 13">Belongs to the DapB family.</text>
</comment>
<dbReference type="Proteomes" id="UP001597189">
    <property type="component" value="Unassembled WGS sequence"/>
</dbReference>
<comment type="function">
    <text evidence="13">Catalyzes the conversion of 4-hydroxy-tetrahydrodipicolinate (HTPA) to tetrahydrodipicolinate.</text>
</comment>
<sequence>MISVIVAGFNGSMGQKALAMIDQADDLNLVGVYNPHVTDLTPGTYRLDPTVVVANDRAQLPAADIWIDFSLPSGVYANAQFAIDHGIRPVIGTSGMAEDQQVALQRAADAKGLGGIIAANFGVSAVLMMKFAKEAAAYFDHAEIMEYHHADKLDAPSGTALNTAKLIYDQQGHDESNNPQEQDPLGARGGDYHGIKIHAVRLPGFIADEEVIFGGAGETLTLKQSTTDRASFMKGVRIAIDAVMHRQNLVIGLENIL</sequence>
<comment type="caution">
    <text evidence="16">The sequence shown here is derived from an EMBL/GenBank/DDBJ whole genome shotgun (WGS) entry which is preliminary data.</text>
</comment>
<comment type="caution">
    <text evidence="13">Lacks conserved residue(s) required for the propagation of feature annotation.</text>
</comment>